<dbReference type="GO" id="GO:0010457">
    <property type="term" value="P:centriole-centriole cohesion"/>
    <property type="evidence" value="ECO:0007669"/>
    <property type="project" value="TreeGrafter"/>
</dbReference>
<dbReference type="GO" id="GO:0005814">
    <property type="term" value="C:centriole"/>
    <property type="evidence" value="ECO:0007669"/>
    <property type="project" value="TreeGrafter"/>
</dbReference>
<proteinExistence type="predicted"/>
<dbReference type="PANTHER" id="PTHR31691">
    <property type="entry name" value="ROTATIN"/>
    <property type="match status" value="1"/>
</dbReference>
<dbReference type="AlphaFoldDB" id="A0A1B6M8H0"/>
<name>A0A1B6M8H0_9HEMI</name>
<dbReference type="GO" id="GO:0007099">
    <property type="term" value="P:centriole replication"/>
    <property type="evidence" value="ECO:0007669"/>
    <property type="project" value="TreeGrafter"/>
</dbReference>
<dbReference type="GO" id="GO:0005813">
    <property type="term" value="C:centrosome"/>
    <property type="evidence" value="ECO:0007669"/>
    <property type="project" value="InterPro"/>
</dbReference>
<feature type="non-terminal residue" evidence="1">
    <location>
        <position position="1"/>
    </location>
</feature>
<evidence type="ECO:0000313" key="1">
    <source>
        <dbReference type="EMBL" id="JAT32201.1"/>
    </source>
</evidence>
<dbReference type="GO" id="GO:0036064">
    <property type="term" value="C:ciliary basal body"/>
    <property type="evidence" value="ECO:0007669"/>
    <property type="project" value="InterPro"/>
</dbReference>
<gene>
    <name evidence="1" type="ORF">g.51690</name>
</gene>
<organism evidence="1">
    <name type="scientific">Graphocephala atropunctata</name>
    <dbReference type="NCBI Taxonomy" id="36148"/>
    <lineage>
        <taxon>Eukaryota</taxon>
        <taxon>Metazoa</taxon>
        <taxon>Ecdysozoa</taxon>
        <taxon>Arthropoda</taxon>
        <taxon>Hexapoda</taxon>
        <taxon>Insecta</taxon>
        <taxon>Pterygota</taxon>
        <taxon>Neoptera</taxon>
        <taxon>Paraneoptera</taxon>
        <taxon>Hemiptera</taxon>
        <taxon>Auchenorrhyncha</taxon>
        <taxon>Membracoidea</taxon>
        <taxon>Cicadellidae</taxon>
        <taxon>Cicadellinae</taxon>
        <taxon>Cicadellini</taxon>
        <taxon>Graphocephala</taxon>
    </lineage>
</organism>
<dbReference type="EMBL" id="GEBQ01007776">
    <property type="protein sequence ID" value="JAT32201.1"/>
    <property type="molecule type" value="Transcribed_RNA"/>
</dbReference>
<feature type="non-terminal residue" evidence="1">
    <location>
        <position position="211"/>
    </location>
</feature>
<reference evidence="1" key="1">
    <citation type="submission" date="2015-11" db="EMBL/GenBank/DDBJ databases">
        <title>De novo transcriptome assembly of four potential Pierce s Disease insect vectors from Arizona vineyards.</title>
        <authorList>
            <person name="Tassone E.E."/>
        </authorList>
    </citation>
    <scope>NUCLEOTIDE SEQUENCE</scope>
</reference>
<dbReference type="InterPro" id="IPR030791">
    <property type="entry name" value="Rotatin"/>
</dbReference>
<protein>
    <submittedName>
        <fullName evidence="1">Uncharacterized protein</fullName>
    </submittedName>
</protein>
<accession>A0A1B6M8H0</accession>
<sequence>KELPLYKPNEASSLGFAKNKDPTLRQPEDVGSGGVLWSLPRVSLVASDLNVISAVEDSLKHLASVSNTCHFFSSVIIRDFPPEVFLHHPGIVRQLLRLTKKSAPVNVAAVECLAVYTRQLLKQLVFNSQLEFISLKSYDRDDSSEDSACSPKRSGDTSQEVMQKYLEEGYMSSNSDHQVYAASQSPETLTIPLYCLETLVAVIELVGRVPQ</sequence>
<dbReference type="PANTHER" id="PTHR31691:SF1">
    <property type="entry name" value="ROTATIN"/>
    <property type="match status" value="1"/>
</dbReference>
<dbReference type="GO" id="GO:0032053">
    <property type="term" value="P:ciliary basal body organization"/>
    <property type="evidence" value="ECO:0007669"/>
    <property type="project" value="TreeGrafter"/>
</dbReference>